<dbReference type="GO" id="GO:0006811">
    <property type="term" value="P:monoatomic ion transport"/>
    <property type="evidence" value="ECO:0007669"/>
    <property type="project" value="UniProtKB-KW"/>
</dbReference>
<keyword evidence="14" id="KW-0539">Nucleus</keyword>
<dbReference type="GO" id="GO:0031966">
    <property type="term" value="C:mitochondrial membrane"/>
    <property type="evidence" value="ECO:0007669"/>
    <property type="project" value="UniProtKB-SubCell"/>
</dbReference>
<comment type="subcellular location">
    <subcellularLocation>
        <location evidence="2">Apical cell membrane</location>
        <topology evidence="2">Multi-pass membrane protein</topology>
    </subcellularLocation>
    <subcellularLocation>
        <location evidence="3">Basolateral cell membrane</location>
        <topology evidence="3">Multi-pass membrane protein</topology>
    </subcellularLocation>
    <subcellularLocation>
        <location evidence="1">Mitochondrion membrane</location>
    </subcellularLocation>
    <subcellularLocation>
        <location evidence="4">Nucleus outer membrane</location>
    </subcellularLocation>
</comment>
<keyword evidence="8 28" id="KW-0812">Transmembrane</keyword>
<dbReference type="Ensembl" id="ENSCSRT00000025156.1">
    <property type="protein sequence ID" value="ENSCSRP00000024121.1"/>
    <property type="gene ID" value="ENSCSRG00000017349.1"/>
</dbReference>
<protein>
    <recommendedName>
        <fullName evidence="26">Solute carrier family 22 member 3</fullName>
    </recommendedName>
    <alternativeName>
        <fullName evidence="27">Organic cation transporter 3</fullName>
    </alternativeName>
</protein>
<dbReference type="Pfam" id="PF00083">
    <property type="entry name" value="Sugar_tr"/>
    <property type="match status" value="1"/>
</dbReference>
<dbReference type="InterPro" id="IPR005828">
    <property type="entry name" value="MFS_sugar_transport-like"/>
</dbReference>
<evidence type="ECO:0000256" key="13">
    <source>
        <dbReference type="ARBA" id="ARBA00023180"/>
    </source>
</evidence>
<reference evidence="29" key="2">
    <citation type="submission" date="2025-09" db="UniProtKB">
        <authorList>
            <consortium name="Ensembl"/>
        </authorList>
    </citation>
    <scope>IDENTIFICATION</scope>
</reference>
<evidence type="ECO:0000256" key="14">
    <source>
        <dbReference type="ARBA" id="ARBA00023242"/>
    </source>
</evidence>
<dbReference type="GO" id="GO:0006837">
    <property type="term" value="P:serotonin transport"/>
    <property type="evidence" value="ECO:0007669"/>
    <property type="project" value="UniProtKB-ARBA"/>
</dbReference>
<dbReference type="GO" id="GO:0015874">
    <property type="term" value="P:norepinephrine transport"/>
    <property type="evidence" value="ECO:0007669"/>
    <property type="project" value="UniProtKB-ARBA"/>
</dbReference>
<evidence type="ECO:0000256" key="11">
    <source>
        <dbReference type="ARBA" id="ARBA00023128"/>
    </source>
</evidence>
<feature type="transmembrane region" description="Helical" evidence="28">
    <location>
        <begin position="246"/>
        <end position="265"/>
    </location>
</feature>
<reference evidence="29" key="1">
    <citation type="submission" date="2025-08" db="UniProtKB">
        <authorList>
            <consortium name="Ensembl"/>
        </authorList>
    </citation>
    <scope>IDENTIFICATION</scope>
</reference>
<evidence type="ECO:0000256" key="12">
    <source>
        <dbReference type="ARBA" id="ARBA00023136"/>
    </source>
</evidence>
<evidence type="ECO:0000256" key="3">
    <source>
        <dbReference type="ARBA" id="ARBA00004554"/>
    </source>
</evidence>
<evidence type="ECO:0000256" key="2">
    <source>
        <dbReference type="ARBA" id="ARBA00004424"/>
    </source>
</evidence>
<evidence type="ECO:0000256" key="27">
    <source>
        <dbReference type="ARBA" id="ARBA00079877"/>
    </source>
</evidence>
<dbReference type="AlphaFoldDB" id="A0A8C3XU30"/>
<dbReference type="GO" id="GO:0016323">
    <property type="term" value="C:basolateral plasma membrane"/>
    <property type="evidence" value="ECO:0007669"/>
    <property type="project" value="UniProtKB-SubCell"/>
</dbReference>
<accession>A0A8C3XU30</accession>
<dbReference type="GO" id="GO:0051608">
    <property type="term" value="P:histamine transport"/>
    <property type="evidence" value="ECO:0007669"/>
    <property type="project" value="UniProtKB-ARBA"/>
</dbReference>
<dbReference type="SUPFAM" id="SSF103473">
    <property type="entry name" value="MFS general substrate transporter"/>
    <property type="match status" value="1"/>
</dbReference>
<feature type="transmembrane region" description="Helical" evidence="28">
    <location>
        <begin position="218"/>
        <end position="239"/>
    </location>
</feature>
<keyword evidence="11" id="KW-0496">Mitochondrion</keyword>
<dbReference type="GO" id="GO:0005640">
    <property type="term" value="C:nuclear outer membrane"/>
    <property type="evidence" value="ECO:0007669"/>
    <property type="project" value="UniProtKB-SubCell"/>
</dbReference>
<keyword evidence="10" id="KW-0406">Ion transport</keyword>
<evidence type="ECO:0000256" key="9">
    <source>
        <dbReference type="ARBA" id="ARBA00022989"/>
    </source>
</evidence>
<evidence type="ECO:0000256" key="21">
    <source>
        <dbReference type="ARBA" id="ARBA00036661"/>
    </source>
</evidence>
<evidence type="ECO:0000256" key="6">
    <source>
        <dbReference type="ARBA" id="ARBA00022448"/>
    </source>
</evidence>
<dbReference type="GO" id="GO:0005326">
    <property type="term" value="F:neurotransmitter transmembrane transporter activity"/>
    <property type="evidence" value="ECO:0007669"/>
    <property type="project" value="UniProtKB-ARBA"/>
</dbReference>
<keyword evidence="30" id="KW-1185">Reference proteome</keyword>
<dbReference type="InterPro" id="IPR036259">
    <property type="entry name" value="MFS_trans_sf"/>
</dbReference>
<dbReference type="PANTHER" id="PTHR24064">
    <property type="entry name" value="SOLUTE CARRIER FAMILY 22 MEMBER"/>
    <property type="match status" value="1"/>
</dbReference>
<dbReference type="GO" id="GO:0008504">
    <property type="term" value="F:monoamine transmembrane transporter activity"/>
    <property type="evidence" value="ECO:0007669"/>
    <property type="project" value="UniProtKB-ARBA"/>
</dbReference>
<evidence type="ECO:0000256" key="20">
    <source>
        <dbReference type="ARBA" id="ARBA00036490"/>
    </source>
</evidence>
<evidence type="ECO:0000313" key="30">
    <source>
        <dbReference type="Proteomes" id="UP000694403"/>
    </source>
</evidence>
<keyword evidence="12 28" id="KW-0472">Membrane</keyword>
<sequence length="384" mass="43060">GIPLLSIHINVGLLLTYHLGYLVSSKLLKMTILLSATSGVLVAFAPSYLWIVIFRFLQGLVSKGSWTAVTEIVGPSHRKTVGILYQVAFTVGLLLLDGVAYAIPHWRWLQLTVTLPCFLLLLYYWCLPESPRWLISQKQNDKAMKIVDYIAKKNGKKLPNLTVFSIDDGEKRSPSFTDLVRTPQMRKHTFILMYNWLASSLQYQGLIMHMAMAGEDMYLDFFYSALVEFPAAFIILLTINRIGRRYPWAVATLVAGVACLIMALIPEDIHWLKVTVGCIGRMGITMSIEMVCFVNTELYPTFLRNLGVMVCSSFCDVGGILAPFIVYRLAEIWHELPLIVFAVVGLIAGGLVVLLPETKGKTLPETIEDIYGHCVLQKKTPCCF</sequence>
<comment type="catalytic activity">
    <reaction evidence="16">
        <text>(R)-adrenaline(out) = (R)-adrenaline(in)</text>
        <dbReference type="Rhea" id="RHEA:73875"/>
        <dbReference type="ChEBI" id="CHEBI:71406"/>
    </reaction>
</comment>
<dbReference type="GO" id="GO:0015651">
    <property type="term" value="F:quaternary ammonium group transmembrane transporter activity"/>
    <property type="evidence" value="ECO:0007669"/>
    <property type="project" value="UniProtKB-ARBA"/>
</dbReference>
<evidence type="ECO:0000256" key="16">
    <source>
        <dbReference type="ARBA" id="ARBA00035897"/>
    </source>
</evidence>
<comment type="catalytic activity">
    <reaction evidence="18">
        <text>serotonin(out) = serotonin(in)</text>
        <dbReference type="Rhea" id="RHEA:73867"/>
        <dbReference type="ChEBI" id="CHEBI:350546"/>
    </reaction>
</comment>
<comment type="catalytic activity">
    <reaction evidence="24">
        <text>tyramine(in) = tyramine(out)</text>
        <dbReference type="Rhea" id="RHEA:74783"/>
        <dbReference type="ChEBI" id="CHEBI:327995"/>
    </reaction>
</comment>
<feature type="transmembrane region" description="Helical" evidence="28">
    <location>
        <begin position="109"/>
        <end position="127"/>
    </location>
</feature>
<keyword evidence="6" id="KW-0813">Transport</keyword>
<evidence type="ECO:0000256" key="4">
    <source>
        <dbReference type="ARBA" id="ARBA00004649"/>
    </source>
</evidence>
<comment type="catalytic activity">
    <reaction evidence="17">
        <text>L-histidyl-L-proline diketopiperazine(in) = L-histidyl-L-proline diketopiperazine(out)</text>
        <dbReference type="Rhea" id="RHEA:74787"/>
        <dbReference type="ChEBI" id="CHEBI:90039"/>
    </reaction>
</comment>
<feature type="transmembrane region" description="Helical" evidence="28">
    <location>
        <begin position="32"/>
        <end position="57"/>
    </location>
</feature>
<evidence type="ECO:0000256" key="15">
    <source>
        <dbReference type="ARBA" id="ARBA00035884"/>
    </source>
</evidence>
<dbReference type="GO" id="GO:0015872">
    <property type="term" value="P:dopamine transport"/>
    <property type="evidence" value="ECO:0007669"/>
    <property type="project" value="UniProtKB-ARBA"/>
</dbReference>
<comment type="catalytic activity">
    <reaction evidence="15">
        <text>agmatine(out) = agmatine(in)</text>
        <dbReference type="Rhea" id="RHEA:72131"/>
        <dbReference type="ChEBI" id="CHEBI:58145"/>
    </reaction>
</comment>
<comment type="catalytic activity">
    <reaction evidence="20">
        <text>spermidine(in) = spermidine(out)</text>
        <dbReference type="Rhea" id="RHEA:35039"/>
        <dbReference type="ChEBI" id="CHEBI:57834"/>
    </reaction>
</comment>
<proteinExistence type="inferred from homology"/>
<evidence type="ECO:0000256" key="24">
    <source>
        <dbReference type="ARBA" id="ARBA00036998"/>
    </source>
</evidence>
<evidence type="ECO:0000256" key="7">
    <source>
        <dbReference type="ARBA" id="ARBA00022475"/>
    </source>
</evidence>
<keyword evidence="7" id="KW-1003">Cell membrane</keyword>
<comment type="catalytic activity">
    <reaction evidence="19">
        <text>dopamine(out) = dopamine(in)</text>
        <dbReference type="Rhea" id="RHEA:73863"/>
        <dbReference type="ChEBI" id="CHEBI:59905"/>
    </reaction>
</comment>
<comment type="catalytic activity">
    <reaction evidence="23">
        <text>(R)-noradrenaline(out) = (R)-noradrenaline(in)</text>
        <dbReference type="Rhea" id="RHEA:73871"/>
        <dbReference type="ChEBI" id="CHEBI:72587"/>
    </reaction>
</comment>
<dbReference type="FunFam" id="1.20.1250.20:FF:000165">
    <property type="entry name" value="Solute carrier family 22 member 3"/>
    <property type="match status" value="1"/>
</dbReference>
<evidence type="ECO:0000256" key="17">
    <source>
        <dbReference type="ARBA" id="ARBA00035901"/>
    </source>
</evidence>
<evidence type="ECO:0000256" key="5">
    <source>
        <dbReference type="ARBA" id="ARBA00009203"/>
    </source>
</evidence>
<evidence type="ECO:0000256" key="22">
    <source>
        <dbReference type="ARBA" id="ARBA00036754"/>
    </source>
</evidence>
<keyword evidence="9 28" id="KW-1133">Transmembrane helix</keyword>
<dbReference type="Proteomes" id="UP000694403">
    <property type="component" value="Unplaced"/>
</dbReference>
<evidence type="ECO:0000256" key="10">
    <source>
        <dbReference type="ARBA" id="ARBA00023065"/>
    </source>
</evidence>
<comment type="similarity">
    <text evidence="5">Belongs to the major facilitator (TC 2.A.1) superfamily. Organic cation transporter (TC 2.A.1.19) family.</text>
</comment>
<keyword evidence="13" id="KW-0325">Glycoprotein</keyword>
<feature type="transmembrane region" description="Helical" evidence="28">
    <location>
        <begin position="83"/>
        <end position="103"/>
    </location>
</feature>
<feature type="transmembrane region" description="Helical" evidence="28">
    <location>
        <begin position="336"/>
        <end position="355"/>
    </location>
</feature>
<comment type="catalytic activity">
    <reaction evidence="21">
        <text>(R)-salsolinol(in) = (R)-salsolinol(out)</text>
        <dbReference type="Rhea" id="RHEA:74791"/>
        <dbReference type="ChEBI" id="CHEBI:194082"/>
    </reaction>
</comment>
<organism evidence="29 30">
    <name type="scientific">Chelydra serpentina</name>
    <name type="common">Snapping turtle</name>
    <name type="synonym">Testudo serpentina</name>
    <dbReference type="NCBI Taxonomy" id="8475"/>
    <lineage>
        <taxon>Eukaryota</taxon>
        <taxon>Metazoa</taxon>
        <taxon>Chordata</taxon>
        <taxon>Craniata</taxon>
        <taxon>Vertebrata</taxon>
        <taxon>Euteleostomi</taxon>
        <taxon>Archelosauria</taxon>
        <taxon>Testudinata</taxon>
        <taxon>Testudines</taxon>
        <taxon>Cryptodira</taxon>
        <taxon>Durocryptodira</taxon>
        <taxon>Americhelydia</taxon>
        <taxon>Chelydroidea</taxon>
        <taxon>Chelydridae</taxon>
        <taxon>Chelydra</taxon>
    </lineage>
</organism>
<name>A0A8C3XU30_CHESE</name>
<feature type="transmembrane region" description="Helical" evidence="28">
    <location>
        <begin position="306"/>
        <end position="330"/>
    </location>
</feature>
<evidence type="ECO:0000256" key="25">
    <source>
        <dbReference type="ARBA" id="ARBA00037001"/>
    </source>
</evidence>
<evidence type="ECO:0000313" key="29">
    <source>
        <dbReference type="Ensembl" id="ENSCSRP00000024121.1"/>
    </source>
</evidence>
<evidence type="ECO:0000256" key="18">
    <source>
        <dbReference type="ARBA" id="ARBA00036470"/>
    </source>
</evidence>
<comment type="catalytic activity">
    <reaction evidence="22">
        <text>guanidine(out) = guanidine(in)</text>
        <dbReference type="Rhea" id="RHEA:73883"/>
        <dbReference type="ChEBI" id="CHEBI:30087"/>
    </reaction>
</comment>
<evidence type="ECO:0000256" key="28">
    <source>
        <dbReference type="SAM" id="Phobius"/>
    </source>
</evidence>
<dbReference type="Gene3D" id="1.20.1250.20">
    <property type="entry name" value="MFS general substrate transporter like domains"/>
    <property type="match status" value="1"/>
</dbReference>
<evidence type="ECO:0000256" key="8">
    <source>
        <dbReference type="ARBA" id="ARBA00022692"/>
    </source>
</evidence>
<feature type="transmembrane region" description="Helical" evidence="28">
    <location>
        <begin position="191"/>
        <end position="212"/>
    </location>
</feature>
<dbReference type="GO" id="GO:0016324">
    <property type="term" value="C:apical plasma membrane"/>
    <property type="evidence" value="ECO:0007669"/>
    <property type="project" value="UniProtKB-SubCell"/>
</dbReference>
<evidence type="ECO:0000256" key="19">
    <source>
        <dbReference type="ARBA" id="ARBA00036483"/>
    </source>
</evidence>
<evidence type="ECO:0000256" key="26">
    <source>
        <dbReference type="ARBA" id="ARBA00072456"/>
    </source>
</evidence>
<comment type="catalytic activity">
    <reaction evidence="25">
        <text>histamine(out) = histamine(in)</text>
        <dbReference type="Rhea" id="RHEA:73879"/>
        <dbReference type="ChEBI" id="CHEBI:58432"/>
    </reaction>
</comment>
<evidence type="ECO:0000256" key="23">
    <source>
        <dbReference type="ARBA" id="ARBA00036845"/>
    </source>
</evidence>
<evidence type="ECO:0000256" key="1">
    <source>
        <dbReference type="ARBA" id="ARBA00004325"/>
    </source>
</evidence>